<evidence type="ECO:0000313" key="5">
    <source>
        <dbReference type="EMBL" id="PRQ56246.1"/>
    </source>
</evidence>
<dbReference type="EC" id="2.3.1.160" evidence="5"/>
<comment type="caution">
    <text evidence="5">The sequence shown here is derived from an EMBL/GenBank/DDBJ whole genome shotgun (WGS) entry which is preliminary data.</text>
</comment>
<reference evidence="5 6" key="1">
    <citation type="journal article" date="2018" name="Nat. Genet.">
        <title>The Rosa genome provides new insights in the design of modern roses.</title>
        <authorList>
            <person name="Bendahmane M."/>
        </authorList>
    </citation>
    <scope>NUCLEOTIDE SEQUENCE [LARGE SCALE GENOMIC DNA]</scope>
    <source>
        <strain evidence="6">cv. Old Blush</strain>
    </source>
</reference>
<name>A0A2P6SC52_ROSCH</name>
<dbReference type="PANTHER" id="PTHR31623:SF121">
    <property type="entry name" value="STEMMADENINE O-ACETYLTRANSFERASE-LIKE"/>
    <property type="match status" value="1"/>
</dbReference>
<keyword evidence="2 5" id="KW-0808">Transferase</keyword>
<dbReference type="Pfam" id="PF02458">
    <property type="entry name" value="Transferase"/>
    <property type="match status" value="1"/>
</dbReference>
<dbReference type="PANTHER" id="PTHR31623">
    <property type="entry name" value="F21J9.9"/>
    <property type="match status" value="1"/>
</dbReference>
<accession>A0A2P6SC52</accession>
<keyword evidence="6" id="KW-1185">Reference proteome</keyword>
<dbReference type="InterPro" id="IPR023213">
    <property type="entry name" value="CAT-like_dom_sf"/>
</dbReference>
<dbReference type="OMA" id="YESTAYF"/>
<evidence type="ECO:0000313" key="6">
    <source>
        <dbReference type="Proteomes" id="UP000238479"/>
    </source>
</evidence>
<comment type="similarity">
    <text evidence="1">Belongs to the plant acyltransferase family.</text>
</comment>
<evidence type="ECO:0000256" key="2">
    <source>
        <dbReference type="ARBA" id="ARBA00022679"/>
    </source>
</evidence>
<keyword evidence="3 5" id="KW-0012">Acyltransferase</keyword>
<dbReference type="AlphaFoldDB" id="A0A2P6SC52"/>
<dbReference type="Gramene" id="PRQ56246">
    <property type="protein sequence ID" value="PRQ56246"/>
    <property type="gene ID" value="RchiOBHm_Chr1g0333661"/>
</dbReference>
<feature type="region of interest" description="Disordered" evidence="4">
    <location>
        <begin position="183"/>
        <end position="208"/>
    </location>
</feature>
<dbReference type="Proteomes" id="UP000238479">
    <property type="component" value="Chromosome 1"/>
</dbReference>
<dbReference type="EMBL" id="PDCK01000039">
    <property type="protein sequence ID" value="PRQ56246.1"/>
    <property type="molecule type" value="Genomic_DNA"/>
</dbReference>
<protein>
    <submittedName>
        <fullName evidence="5">Putative vinorine synthase</fullName>
        <ecNumber evidence="5">2.3.1.160</ecNumber>
    </submittedName>
</protein>
<evidence type="ECO:0000256" key="1">
    <source>
        <dbReference type="ARBA" id="ARBA00009861"/>
    </source>
</evidence>
<dbReference type="Gene3D" id="3.30.559.10">
    <property type="entry name" value="Chloramphenicol acetyltransferase-like domain"/>
    <property type="match status" value="2"/>
</dbReference>
<evidence type="ECO:0000256" key="4">
    <source>
        <dbReference type="SAM" id="MobiDB-lite"/>
    </source>
</evidence>
<proteinExistence type="inferred from homology"/>
<gene>
    <name evidence="5" type="ORF">RchiOBHm_Chr1g0333661</name>
</gene>
<feature type="compositionally biased region" description="Basic and acidic residues" evidence="4">
    <location>
        <begin position="196"/>
        <end position="208"/>
    </location>
</feature>
<organism evidence="5 6">
    <name type="scientific">Rosa chinensis</name>
    <name type="common">China rose</name>
    <dbReference type="NCBI Taxonomy" id="74649"/>
    <lineage>
        <taxon>Eukaryota</taxon>
        <taxon>Viridiplantae</taxon>
        <taxon>Streptophyta</taxon>
        <taxon>Embryophyta</taxon>
        <taxon>Tracheophyta</taxon>
        <taxon>Spermatophyta</taxon>
        <taxon>Magnoliopsida</taxon>
        <taxon>eudicotyledons</taxon>
        <taxon>Gunneridae</taxon>
        <taxon>Pentapetalae</taxon>
        <taxon>rosids</taxon>
        <taxon>fabids</taxon>
        <taxon>Rosales</taxon>
        <taxon>Rosaceae</taxon>
        <taxon>Rosoideae</taxon>
        <taxon>Rosoideae incertae sedis</taxon>
        <taxon>Rosa</taxon>
    </lineage>
</organism>
<sequence length="208" mass="22960">MKVLLSYESTAYFQMTTSQPDPNQLNKLLPCELECVVDFVLAVQANIFDCGGMTIGVCISHKIADALSLVMFLNPWASVSRRDNCNYTAPAFDLATFFPRRSISGFKPGTGIARDKIVTKRFVFSASTVASLLTKYTTSATDRRPTRIEALSAFVWSRFLASMQGKPNSDLVYKVLHACSQPTNQNGPGASRASFRKREPVREGDDVV</sequence>
<dbReference type="GO" id="GO:0050636">
    <property type="term" value="F:vinorine synthase activity"/>
    <property type="evidence" value="ECO:0007669"/>
    <property type="project" value="UniProtKB-EC"/>
</dbReference>
<evidence type="ECO:0000256" key="3">
    <source>
        <dbReference type="ARBA" id="ARBA00023315"/>
    </source>
</evidence>
<dbReference type="STRING" id="74649.A0A2P6SC52"/>